<comment type="subcellular location">
    <subcellularLocation>
        <location evidence="1">Secreted</location>
    </subcellularLocation>
</comment>
<organism evidence="7 8">
    <name type="scientific">Dreissena polymorpha</name>
    <name type="common">Zebra mussel</name>
    <name type="synonym">Mytilus polymorpha</name>
    <dbReference type="NCBI Taxonomy" id="45954"/>
    <lineage>
        <taxon>Eukaryota</taxon>
        <taxon>Metazoa</taxon>
        <taxon>Spiralia</taxon>
        <taxon>Lophotrochozoa</taxon>
        <taxon>Mollusca</taxon>
        <taxon>Bivalvia</taxon>
        <taxon>Autobranchia</taxon>
        <taxon>Heteroconchia</taxon>
        <taxon>Euheterodonta</taxon>
        <taxon>Imparidentia</taxon>
        <taxon>Neoheterodontei</taxon>
        <taxon>Myida</taxon>
        <taxon>Dreissenoidea</taxon>
        <taxon>Dreissenidae</taxon>
        <taxon>Dreissena</taxon>
    </lineage>
</organism>
<dbReference type="Gene3D" id="2.60.120.40">
    <property type="match status" value="1"/>
</dbReference>
<evidence type="ECO:0000256" key="4">
    <source>
        <dbReference type="SAM" id="Coils"/>
    </source>
</evidence>
<evidence type="ECO:0000313" key="8">
    <source>
        <dbReference type="Proteomes" id="UP000828390"/>
    </source>
</evidence>
<dbReference type="PANTHER" id="PTHR22923">
    <property type="entry name" value="CEREBELLIN-RELATED"/>
    <property type="match status" value="1"/>
</dbReference>
<keyword evidence="3 5" id="KW-0732">Signal</keyword>
<dbReference type="PROSITE" id="PS50871">
    <property type="entry name" value="C1Q"/>
    <property type="match status" value="1"/>
</dbReference>
<dbReference type="SMART" id="SM00110">
    <property type="entry name" value="C1Q"/>
    <property type="match status" value="1"/>
</dbReference>
<evidence type="ECO:0000259" key="6">
    <source>
        <dbReference type="PROSITE" id="PS50871"/>
    </source>
</evidence>
<gene>
    <name evidence="7" type="ORF">DPMN_138863</name>
</gene>
<keyword evidence="4" id="KW-0175">Coiled coil</keyword>
<protein>
    <recommendedName>
        <fullName evidence="6">C1q domain-containing protein</fullName>
    </recommendedName>
</protein>
<feature type="domain" description="C1q" evidence="6">
    <location>
        <begin position="64"/>
        <end position="204"/>
    </location>
</feature>
<accession>A0A9D4JHN5</accession>
<proteinExistence type="predicted"/>
<dbReference type="EMBL" id="JAIWYP010000006">
    <property type="protein sequence ID" value="KAH3810469.1"/>
    <property type="molecule type" value="Genomic_DNA"/>
</dbReference>
<dbReference type="InterPro" id="IPR008983">
    <property type="entry name" value="Tumour_necrosis_fac-like_dom"/>
</dbReference>
<reference evidence="7" key="1">
    <citation type="journal article" date="2019" name="bioRxiv">
        <title>The Genome of the Zebra Mussel, Dreissena polymorpha: A Resource for Invasive Species Research.</title>
        <authorList>
            <person name="McCartney M.A."/>
            <person name="Auch B."/>
            <person name="Kono T."/>
            <person name="Mallez S."/>
            <person name="Zhang Y."/>
            <person name="Obille A."/>
            <person name="Becker A."/>
            <person name="Abrahante J.E."/>
            <person name="Garbe J."/>
            <person name="Badalamenti J.P."/>
            <person name="Herman A."/>
            <person name="Mangelson H."/>
            <person name="Liachko I."/>
            <person name="Sullivan S."/>
            <person name="Sone E.D."/>
            <person name="Koren S."/>
            <person name="Silverstein K.A.T."/>
            <person name="Beckman K.B."/>
            <person name="Gohl D.M."/>
        </authorList>
    </citation>
    <scope>NUCLEOTIDE SEQUENCE</scope>
    <source>
        <strain evidence="7">Duluth1</strain>
        <tissue evidence="7">Whole animal</tissue>
    </source>
</reference>
<dbReference type="Pfam" id="PF00386">
    <property type="entry name" value="C1q"/>
    <property type="match status" value="1"/>
</dbReference>
<evidence type="ECO:0000256" key="3">
    <source>
        <dbReference type="ARBA" id="ARBA00022729"/>
    </source>
</evidence>
<evidence type="ECO:0000256" key="1">
    <source>
        <dbReference type="ARBA" id="ARBA00004613"/>
    </source>
</evidence>
<comment type="caution">
    <text evidence="7">The sequence shown here is derived from an EMBL/GenBank/DDBJ whole genome shotgun (WGS) entry which is preliminary data.</text>
</comment>
<evidence type="ECO:0000256" key="5">
    <source>
        <dbReference type="SAM" id="SignalP"/>
    </source>
</evidence>
<keyword evidence="8" id="KW-1185">Reference proteome</keyword>
<feature type="chain" id="PRO_5039110374" description="C1q domain-containing protein" evidence="5">
    <location>
        <begin position="20"/>
        <end position="204"/>
    </location>
</feature>
<dbReference type="PRINTS" id="PR00007">
    <property type="entry name" value="COMPLEMNTC1Q"/>
</dbReference>
<evidence type="ECO:0000313" key="7">
    <source>
        <dbReference type="EMBL" id="KAH3810469.1"/>
    </source>
</evidence>
<dbReference type="AlphaFoldDB" id="A0A9D4JHN5"/>
<feature type="coiled-coil region" evidence="4">
    <location>
        <begin position="29"/>
        <end position="56"/>
    </location>
</feature>
<dbReference type="Proteomes" id="UP000828390">
    <property type="component" value="Unassembled WGS sequence"/>
</dbReference>
<dbReference type="SUPFAM" id="SSF49842">
    <property type="entry name" value="TNF-like"/>
    <property type="match status" value="1"/>
</dbReference>
<reference evidence="7" key="2">
    <citation type="submission" date="2020-11" db="EMBL/GenBank/DDBJ databases">
        <authorList>
            <person name="McCartney M.A."/>
            <person name="Auch B."/>
            <person name="Kono T."/>
            <person name="Mallez S."/>
            <person name="Becker A."/>
            <person name="Gohl D.M."/>
            <person name="Silverstein K.A.T."/>
            <person name="Koren S."/>
            <person name="Bechman K.B."/>
            <person name="Herman A."/>
            <person name="Abrahante J.E."/>
            <person name="Garbe J."/>
        </authorList>
    </citation>
    <scope>NUCLEOTIDE SEQUENCE</scope>
    <source>
        <strain evidence="7">Duluth1</strain>
        <tissue evidence="7">Whole animal</tissue>
    </source>
</reference>
<dbReference type="OrthoDB" id="6102353at2759"/>
<sequence>MSFLLICAVLASCIPLSFSFMLDGQPENIQEIANELGKLQSEVAALKEMIQELQETCPSCAVSTKQSSPAFMASLSMFVTCNVDAPLVFDREQLDTRQAYDTRHGLFRAPVNGTYMFTATLAAQPNQGFHVKFVRNSLSDEIGYIFSDNGHSGWNERSTTIVVKLDAGDDVWLACSMPSNITGGNSGMEHDYHSHFSGFLIDAF</sequence>
<feature type="signal peptide" evidence="5">
    <location>
        <begin position="1"/>
        <end position="19"/>
    </location>
</feature>
<dbReference type="InterPro" id="IPR050822">
    <property type="entry name" value="Cerebellin_Synaptic_Org"/>
</dbReference>
<dbReference type="InterPro" id="IPR001073">
    <property type="entry name" value="C1q_dom"/>
</dbReference>
<keyword evidence="2" id="KW-0964">Secreted</keyword>
<evidence type="ECO:0000256" key="2">
    <source>
        <dbReference type="ARBA" id="ARBA00022525"/>
    </source>
</evidence>
<dbReference type="GO" id="GO:0005576">
    <property type="term" value="C:extracellular region"/>
    <property type="evidence" value="ECO:0007669"/>
    <property type="project" value="UniProtKB-SubCell"/>
</dbReference>
<dbReference type="PANTHER" id="PTHR22923:SF116">
    <property type="entry name" value="C1Q DOMAIN-CONTAINING PROTEIN"/>
    <property type="match status" value="1"/>
</dbReference>
<name>A0A9D4JHN5_DREPO</name>